<reference evidence="1 2" key="1">
    <citation type="submission" date="2024-12" db="EMBL/GenBank/DDBJ databases">
        <title>C001-4G Acinetobacter sp. assembled genome.</title>
        <authorList>
            <person name="D'Arcy K."/>
            <person name="Kingdon A.D.H."/>
            <person name="Breen A."/>
            <person name="Mckeown C."/>
            <person name="Allman E."/>
            <person name="Sharma P."/>
            <person name="Mcleman A."/>
            <person name="Roberts A.P."/>
        </authorList>
    </citation>
    <scope>NUCLEOTIDE SEQUENCE [LARGE SCALE GENOMIC DNA]</scope>
    <source>
        <strain evidence="1 2">C1-4G</strain>
    </source>
</reference>
<evidence type="ECO:0000313" key="1">
    <source>
        <dbReference type="EMBL" id="MFN0297743.1"/>
    </source>
</evidence>
<proteinExistence type="predicted"/>
<dbReference type="RefSeq" id="WP_409140305.1">
    <property type="nucleotide sequence ID" value="NZ_JBJXCW010000008.1"/>
</dbReference>
<organism evidence="1 2">
    <name type="scientific">Acinetobacter albensis</name>
    <dbReference type="NCBI Taxonomy" id="1673609"/>
    <lineage>
        <taxon>Bacteria</taxon>
        <taxon>Pseudomonadati</taxon>
        <taxon>Pseudomonadota</taxon>
        <taxon>Gammaproteobacteria</taxon>
        <taxon>Moraxellales</taxon>
        <taxon>Moraxellaceae</taxon>
        <taxon>Acinetobacter</taxon>
    </lineage>
</organism>
<gene>
    <name evidence="1" type="ORF">ACKVE0_09450</name>
</gene>
<evidence type="ECO:0000313" key="2">
    <source>
        <dbReference type="Proteomes" id="UP001632339"/>
    </source>
</evidence>
<sequence>MNDFFLATNRSIMVNDIEVRQIQMKNFDTWVPHAEVLKNFIKDRDYSDDILTDLFASHALQVISTIACVVDITKESLLKTAVNEQEFKQLLKTVLNVNHAYFKYEKPKRGSKKAAQSSESTWFDSFQYLISAGHRHEDIMNMTYGAFEQYLKSAQKDHKNKLQYLSSVIRSAQHANSKEFKKFFDDLKE</sequence>
<accession>A0ABW9JTS8</accession>
<keyword evidence="2" id="KW-1185">Reference proteome</keyword>
<dbReference type="EMBL" id="JBJXCW010000008">
    <property type="protein sequence ID" value="MFN0297743.1"/>
    <property type="molecule type" value="Genomic_DNA"/>
</dbReference>
<dbReference type="Proteomes" id="UP001632339">
    <property type="component" value="Unassembled WGS sequence"/>
</dbReference>
<comment type="caution">
    <text evidence="1">The sequence shown here is derived from an EMBL/GenBank/DDBJ whole genome shotgun (WGS) entry which is preliminary data.</text>
</comment>
<name>A0ABW9JTS8_9GAMM</name>
<protein>
    <submittedName>
        <fullName evidence="1">Uncharacterized protein</fullName>
    </submittedName>
</protein>